<name>A0A0M0JF35_9EUKA</name>
<organism evidence="1 2">
    <name type="scientific">Chrysochromulina tobinii</name>
    <dbReference type="NCBI Taxonomy" id="1460289"/>
    <lineage>
        <taxon>Eukaryota</taxon>
        <taxon>Haptista</taxon>
        <taxon>Haptophyta</taxon>
        <taxon>Prymnesiophyceae</taxon>
        <taxon>Prymnesiales</taxon>
        <taxon>Chrysochromulinaceae</taxon>
        <taxon>Chrysochromulina</taxon>
    </lineage>
</organism>
<evidence type="ECO:0000313" key="1">
    <source>
        <dbReference type="EMBL" id="KOO25204.1"/>
    </source>
</evidence>
<gene>
    <name evidence="1" type="ORF">Ctob_009461</name>
</gene>
<comment type="caution">
    <text evidence="1">The sequence shown here is derived from an EMBL/GenBank/DDBJ whole genome shotgun (WGS) entry which is preliminary data.</text>
</comment>
<dbReference type="EMBL" id="JWZX01003007">
    <property type="protein sequence ID" value="KOO25204.1"/>
    <property type="molecule type" value="Genomic_DNA"/>
</dbReference>
<feature type="non-terminal residue" evidence="1">
    <location>
        <position position="274"/>
    </location>
</feature>
<sequence>MAAAALEGVTIHDDDVVFVGDTLYHEARLGIYSRRPGKDMAARPTYELRWQTGRAGSSSAAVSQPSFMWYRDGWHVGDEKDLGLLTSHFFLRDAATRPDLTTSMKPWQAALDGGWEDVPGVHCLAGAAGRAALVMHEEELDRRLARAASTVFLVGMPPRGGARGLGTYERRPSDLNRRPTYVLREPLAPGDQAGTWCLWWHDQQWVAGPESGYGTKSGYLYCPDAARCPEQAVGVWQAYVYALASGRQWAWVASPNTRCLSLDASAPPGALGQA</sequence>
<accession>A0A0M0JF35</accession>
<evidence type="ECO:0000313" key="2">
    <source>
        <dbReference type="Proteomes" id="UP000037460"/>
    </source>
</evidence>
<dbReference type="Proteomes" id="UP000037460">
    <property type="component" value="Unassembled WGS sequence"/>
</dbReference>
<protein>
    <submittedName>
        <fullName evidence="1">Uncharacterized protein</fullName>
    </submittedName>
</protein>
<keyword evidence="2" id="KW-1185">Reference proteome</keyword>
<dbReference type="AlphaFoldDB" id="A0A0M0JF35"/>
<reference evidence="2" key="1">
    <citation type="journal article" date="2015" name="PLoS Genet.">
        <title>Genome Sequence and Transcriptome Analyses of Chrysochromulina tobin: Metabolic Tools for Enhanced Algal Fitness in the Prominent Order Prymnesiales (Haptophyceae).</title>
        <authorList>
            <person name="Hovde B.T."/>
            <person name="Deodato C.R."/>
            <person name="Hunsperger H.M."/>
            <person name="Ryken S.A."/>
            <person name="Yost W."/>
            <person name="Jha R.K."/>
            <person name="Patterson J."/>
            <person name="Monnat R.J. Jr."/>
            <person name="Barlow S.B."/>
            <person name="Starkenburg S.R."/>
            <person name="Cattolico R.A."/>
        </authorList>
    </citation>
    <scope>NUCLEOTIDE SEQUENCE</scope>
    <source>
        <strain evidence="2">CCMP291</strain>
    </source>
</reference>
<proteinExistence type="predicted"/>